<reference evidence="1" key="1">
    <citation type="submission" date="2005-10" db="EMBL/GenBank/DDBJ databases">
        <title>Complete sequence of chromosome 2 of Burkholderia sp. 383.</title>
        <authorList>
            <consortium name="US DOE Joint Genome Institute"/>
            <person name="Copeland A."/>
            <person name="Lucas S."/>
            <person name="Lapidus A."/>
            <person name="Barry K."/>
            <person name="Detter J.C."/>
            <person name="Glavina T."/>
            <person name="Hammon N."/>
            <person name="Israni S."/>
            <person name="Pitluck S."/>
            <person name="Chain P."/>
            <person name="Malfatti S."/>
            <person name="Shin M."/>
            <person name="Vergez L."/>
            <person name="Schmutz J."/>
            <person name="Larimer F."/>
            <person name="Land M."/>
            <person name="Kyrpides N."/>
            <person name="Lykidis A."/>
            <person name="Richardson P."/>
        </authorList>
    </citation>
    <scope>NUCLEOTIDE SEQUENCE [LARGE SCALE GENOMIC DNA]</scope>
    <source>
        <strain evidence="1">383</strain>
    </source>
</reference>
<dbReference type="SUPFAM" id="SSF56935">
    <property type="entry name" value="Porins"/>
    <property type="match status" value="1"/>
</dbReference>
<proteinExistence type="predicted"/>
<organism evidence="1 2">
    <name type="scientific">Burkholderia lata (strain ATCC 17760 / DSM 23089 / LMG 22485 / NCIMB 9086 / R18194 / 383)</name>
    <dbReference type="NCBI Taxonomy" id="482957"/>
    <lineage>
        <taxon>Bacteria</taxon>
        <taxon>Pseudomonadati</taxon>
        <taxon>Pseudomonadota</taxon>
        <taxon>Betaproteobacteria</taxon>
        <taxon>Burkholderiales</taxon>
        <taxon>Burkholderiaceae</taxon>
        <taxon>Burkholderia</taxon>
        <taxon>Burkholderia cepacia complex</taxon>
    </lineage>
</organism>
<accession>Q398A7</accession>
<dbReference type="PATRIC" id="fig|482957.22.peg.4752"/>
<dbReference type="Proteomes" id="UP000002705">
    <property type="component" value="Chromosome 2"/>
</dbReference>
<dbReference type="EMBL" id="CP000152">
    <property type="protein sequence ID" value="ABB11204.1"/>
    <property type="molecule type" value="Genomic_DNA"/>
</dbReference>
<dbReference type="InterPro" id="IPR032638">
    <property type="entry name" value="Porin_5"/>
</dbReference>
<evidence type="ECO:0008006" key="3">
    <source>
        <dbReference type="Google" id="ProtNLM"/>
    </source>
</evidence>
<sequence>MRARYDERIMGWRRRTDAAGKETKIVRSTAMTGKMNGRGEVPRNGALPARLSRVGAAVLTLGLTCASAAHGQSLEAQAASGKAAPTESVVINLINLLVKRGVLTQQNANELISEARTEAVQARSARASGAPVVAGGVVNPPTQPGDVAVPYVPQLVRDQIRDQVKQEVIAQAKAENWAQPNTFPDWVSRIKLDGDLRVRDEYHFYGGGNTNGVTNFAAINQGGGFDVNQNTNHTQLPTQNTRENRNNLLRYRARLGVTATLSDEMIAGIQLASGNDNGPVSTTATAGGGFAKKNIWLNKAFFAYKPTSWLNLTAGRFDNPFFKSDLVFSDDLMMDGIAANLRHALPWNPDVTLFGTLGVFPIQYTSENFPSNSTEKAGSDTKWMFGAQFGADWKIDAKNRLRGAVAYYDFQNMRGTLSAPCDLSLGATSCSTDNEAPAFMQGGNTLIALRNIVQNPNLAPGMTPQPQLFGLAYNYRLLDLKAQWDTVVADRFKLRLDGEYVRNLAYNDNKAFAASSLPVNNYDSTSVNATRADYRSGPNGFLAKATFGEPEPREKGQWNFSIAYKYLQPDAVLDAFNDPDFHLGGTNARGYVLGAAYAVARDTWVSARYLSSKEVYGPPVSIDVLQIELNARF</sequence>
<dbReference type="Gene3D" id="2.40.160.20">
    <property type="match status" value="1"/>
</dbReference>
<evidence type="ECO:0000313" key="1">
    <source>
        <dbReference type="EMBL" id="ABB11204.1"/>
    </source>
</evidence>
<keyword evidence="2" id="KW-1185">Reference proteome</keyword>
<dbReference type="KEGG" id="bur:Bcep18194_B1090"/>
<protein>
    <recommendedName>
        <fullName evidence="3">Porin</fullName>
    </recommendedName>
</protein>
<dbReference type="AlphaFoldDB" id="Q398A7"/>
<dbReference type="HOGENOM" id="CLU_027640_0_0_4"/>
<name>Q398A7_BURL3</name>
<gene>
    <name evidence="1" type="ordered locus">Bcep18194_B1090</name>
</gene>
<dbReference type="Pfam" id="PF16930">
    <property type="entry name" value="Porin_5"/>
    <property type="match status" value="1"/>
</dbReference>
<evidence type="ECO:0000313" key="2">
    <source>
        <dbReference type="Proteomes" id="UP000002705"/>
    </source>
</evidence>